<feature type="signal peptide" evidence="2">
    <location>
        <begin position="1"/>
        <end position="24"/>
    </location>
</feature>
<dbReference type="Pfam" id="PF04043">
    <property type="entry name" value="PMEI"/>
    <property type="match status" value="1"/>
</dbReference>
<accession>A0A5K1CPW6</accession>
<dbReference type="Gramene" id="NC4G0022950.1">
    <property type="protein sequence ID" value="NC4G0022950.1:cds"/>
    <property type="gene ID" value="NC4G0022950"/>
</dbReference>
<dbReference type="GO" id="GO:0004857">
    <property type="term" value="F:enzyme inhibitor activity"/>
    <property type="evidence" value="ECO:0007669"/>
    <property type="project" value="InterPro"/>
</dbReference>
<evidence type="ECO:0000313" key="4">
    <source>
        <dbReference type="EMBL" id="VVW29687.1"/>
    </source>
</evidence>
<organism evidence="4">
    <name type="scientific">Nymphaea colorata</name>
    <name type="common">pocket water lily</name>
    <dbReference type="NCBI Taxonomy" id="210225"/>
    <lineage>
        <taxon>Eukaryota</taxon>
        <taxon>Viridiplantae</taxon>
        <taxon>Streptophyta</taxon>
        <taxon>Embryophyta</taxon>
        <taxon>Tracheophyta</taxon>
        <taxon>Spermatophyta</taxon>
        <taxon>Magnoliopsida</taxon>
        <taxon>Nymphaeales</taxon>
        <taxon>Nymphaeaceae</taxon>
        <taxon>Nymphaea</taxon>
    </lineage>
</organism>
<dbReference type="InterPro" id="IPR006501">
    <property type="entry name" value="Pectinesterase_inhib_dom"/>
</dbReference>
<sequence>MASLCTSTQFFSLIFLATLVCSSASTHRNLFQVATNKFILSSCRATRFPAACYRSLGCHAREVQRSPRRLAHAALSVSLDQALSTCALISKLKVMNKGSMTHWEIGAMGDCIENVGESIYLTKQSLKEMEDLGSTNWGMLMSDLQTWVSAADTCMDGFAGGTMNGLLKQDIRSSIEGLAQMTSNALDFINRLSNTRQGTLP</sequence>
<dbReference type="SUPFAM" id="SSF101148">
    <property type="entry name" value="Plant invertase/pectin methylesterase inhibitor"/>
    <property type="match status" value="1"/>
</dbReference>
<dbReference type="InterPro" id="IPR051955">
    <property type="entry name" value="PME_Inhibitor"/>
</dbReference>
<dbReference type="NCBIfam" id="TIGR01614">
    <property type="entry name" value="PME_inhib"/>
    <property type="match status" value="1"/>
</dbReference>
<dbReference type="CDD" id="cd15798">
    <property type="entry name" value="PMEI-like_3"/>
    <property type="match status" value="1"/>
</dbReference>
<dbReference type="OrthoDB" id="1430376at2759"/>
<evidence type="ECO:0000256" key="2">
    <source>
        <dbReference type="SAM" id="SignalP"/>
    </source>
</evidence>
<dbReference type="SMART" id="SM00856">
    <property type="entry name" value="PMEI"/>
    <property type="match status" value="1"/>
</dbReference>
<feature type="domain" description="Pectinesterase inhibitor" evidence="3">
    <location>
        <begin position="34"/>
        <end position="188"/>
    </location>
</feature>
<feature type="chain" id="PRO_5023864177" description="Pectinesterase inhibitor domain-containing protein" evidence="2">
    <location>
        <begin position="25"/>
        <end position="201"/>
    </location>
</feature>
<dbReference type="PANTHER" id="PTHR31080">
    <property type="entry name" value="PECTINESTERASE INHIBITOR-LIKE"/>
    <property type="match status" value="1"/>
</dbReference>
<dbReference type="PANTHER" id="PTHR31080:SF87">
    <property type="entry name" value="PECTINESTERASE INHIBITOR 7"/>
    <property type="match status" value="1"/>
</dbReference>
<proteinExistence type="predicted"/>
<dbReference type="AlphaFoldDB" id="A0A5K1CPW6"/>
<dbReference type="OMA" id="GCHAREV"/>
<dbReference type="EMBL" id="LR721782">
    <property type="protein sequence ID" value="VVW29687.1"/>
    <property type="molecule type" value="Genomic_DNA"/>
</dbReference>
<keyword evidence="1 2" id="KW-0732">Signal</keyword>
<reference evidence="4" key="1">
    <citation type="submission" date="2019-09" db="EMBL/GenBank/DDBJ databases">
        <authorList>
            <person name="Zhang L."/>
        </authorList>
    </citation>
    <scope>NUCLEOTIDE SEQUENCE</scope>
</reference>
<dbReference type="Gene3D" id="1.20.140.40">
    <property type="entry name" value="Invertase/pectin methylesterase inhibitor family protein"/>
    <property type="match status" value="1"/>
</dbReference>
<name>A0A5K1CPW6_9MAGN</name>
<dbReference type="InterPro" id="IPR035513">
    <property type="entry name" value="Invertase/methylesterase_inhib"/>
</dbReference>
<gene>
    <name evidence="4" type="ORF">NYM_LOCUS17128</name>
</gene>
<protein>
    <recommendedName>
        <fullName evidence="3">Pectinesterase inhibitor domain-containing protein</fullName>
    </recommendedName>
</protein>
<evidence type="ECO:0000259" key="3">
    <source>
        <dbReference type="SMART" id="SM00856"/>
    </source>
</evidence>
<evidence type="ECO:0000256" key="1">
    <source>
        <dbReference type="ARBA" id="ARBA00022729"/>
    </source>
</evidence>